<reference evidence="2" key="1">
    <citation type="submission" date="2022-06" db="EMBL/GenBank/DDBJ databases">
        <title>Genome Sequence of Candolleomyces eurysporus.</title>
        <authorList>
            <person name="Buettner E."/>
        </authorList>
    </citation>
    <scope>NUCLEOTIDE SEQUENCE</scope>
    <source>
        <strain evidence="2">VTCC 930004</strain>
    </source>
</reference>
<name>A0A9W8J722_9AGAR</name>
<accession>A0A9W8J722</accession>
<dbReference type="Proteomes" id="UP001140091">
    <property type="component" value="Unassembled WGS sequence"/>
</dbReference>
<proteinExistence type="predicted"/>
<evidence type="ECO:0000313" key="2">
    <source>
        <dbReference type="EMBL" id="KAJ2927283.1"/>
    </source>
</evidence>
<dbReference type="EMBL" id="JANBPK010001014">
    <property type="protein sequence ID" value="KAJ2927283.1"/>
    <property type="molecule type" value="Genomic_DNA"/>
</dbReference>
<feature type="compositionally biased region" description="Acidic residues" evidence="1">
    <location>
        <begin position="88"/>
        <end position="99"/>
    </location>
</feature>
<dbReference type="OrthoDB" id="10444461at2759"/>
<feature type="compositionally biased region" description="Basic and acidic residues" evidence="1">
    <location>
        <begin position="71"/>
        <end position="84"/>
    </location>
</feature>
<organism evidence="2 3">
    <name type="scientific">Candolleomyces eurysporus</name>
    <dbReference type="NCBI Taxonomy" id="2828524"/>
    <lineage>
        <taxon>Eukaryota</taxon>
        <taxon>Fungi</taxon>
        <taxon>Dikarya</taxon>
        <taxon>Basidiomycota</taxon>
        <taxon>Agaricomycotina</taxon>
        <taxon>Agaricomycetes</taxon>
        <taxon>Agaricomycetidae</taxon>
        <taxon>Agaricales</taxon>
        <taxon>Agaricineae</taxon>
        <taxon>Psathyrellaceae</taxon>
        <taxon>Candolleomyces</taxon>
    </lineage>
</organism>
<feature type="non-terminal residue" evidence="2">
    <location>
        <position position="1"/>
    </location>
</feature>
<comment type="caution">
    <text evidence="2">The sequence shown here is derived from an EMBL/GenBank/DDBJ whole genome shotgun (WGS) entry which is preliminary data.</text>
</comment>
<evidence type="ECO:0000256" key="1">
    <source>
        <dbReference type="SAM" id="MobiDB-lite"/>
    </source>
</evidence>
<gene>
    <name evidence="2" type="ORF">H1R20_g9814</name>
</gene>
<evidence type="ECO:0000313" key="3">
    <source>
        <dbReference type="Proteomes" id="UP001140091"/>
    </source>
</evidence>
<feature type="region of interest" description="Disordered" evidence="1">
    <location>
        <begin position="71"/>
        <end position="104"/>
    </location>
</feature>
<sequence>MASIIEDRGFPTLIVACGSIVHHDQGIGATRVSHAIEGLLPFLDLTEDSLLGDMKTHSYAHIAKTKQEAHRVKCTEKGKGKEDAQSSGDDDNDDDEENDILSTSAGTADDDFMAQVVTLGDNSLSKEVCKAQGVPESVILKWDYKLLRNMIKVVLTARFHEFSKCFSARSLWLISFIGLTGVSWESEAYLTWDKIVSNMATAGVAIKEWPVGLVFLGQIPSKSSGGKSKQGLKDFGIDVARRIAIAVRDGDFKVVRHDPAKLQNKKAAVFQEEAPPVGHNVEQPCSQKREILSYSPLQLDGEDY</sequence>
<dbReference type="AlphaFoldDB" id="A0A9W8J722"/>
<protein>
    <submittedName>
        <fullName evidence="2">Uncharacterized protein</fullName>
    </submittedName>
</protein>
<keyword evidence="3" id="KW-1185">Reference proteome</keyword>